<gene>
    <name evidence="2" type="ORF">HNY73_020263</name>
</gene>
<dbReference type="OrthoDB" id="6420633at2759"/>
<comment type="caution">
    <text evidence="2">The sequence shown here is derived from an EMBL/GenBank/DDBJ whole genome shotgun (WGS) entry which is preliminary data.</text>
</comment>
<dbReference type="Proteomes" id="UP000807504">
    <property type="component" value="Unassembled WGS sequence"/>
</dbReference>
<accession>A0A8T0E606</accession>
<reference evidence="2" key="2">
    <citation type="submission" date="2020-06" db="EMBL/GenBank/DDBJ databases">
        <authorList>
            <person name="Sheffer M."/>
        </authorList>
    </citation>
    <scope>NUCLEOTIDE SEQUENCE</scope>
</reference>
<feature type="compositionally biased region" description="Polar residues" evidence="1">
    <location>
        <begin position="100"/>
        <end position="115"/>
    </location>
</feature>
<dbReference type="AlphaFoldDB" id="A0A8T0E606"/>
<evidence type="ECO:0000256" key="1">
    <source>
        <dbReference type="SAM" id="MobiDB-lite"/>
    </source>
</evidence>
<proteinExistence type="predicted"/>
<keyword evidence="3" id="KW-1185">Reference proteome</keyword>
<dbReference type="EMBL" id="JABXBU010002230">
    <property type="protein sequence ID" value="KAF8767279.1"/>
    <property type="molecule type" value="Genomic_DNA"/>
</dbReference>
<sequence>MQKLQAAALRQIRFKSSRFTSGFRGSPKQAICPFCFKVFYDKSTMNRHVSKRVCLGLQFQTQTPTLIDDDVGLSVQPVISSVQSNSPVVNSANDPPEPLNSETEVQSEGSPSKSSRVPCPYCNKLLKGERGVRKHIDFYGCPMAVGSKPAELN</sequence>
<feature type="region of interest" description="Disordered" evidence="1">
    <location>
        <begin position="83"/>
        <end position="117"/>
    </location>
</feature>
<reference evidence="2" key="1">
    <citation type="journal article" date="2020" name="bioRxiv">
        <title>Chromosome-level reference genome of the European wasp spider Argiope bruennichi: a resource for studies on range expansion and evolutionary adaptation.</title>
        <authorList>
            <person name="Sheffer M.M."/>
            <person name="Hoppe A."/>
            <person name="Krehenwinkel H."/>
            <person name="Uhl G."/>
            <person name="Kuss A.W."/>
            <person name="Jensen L."/>
            <person name="Jensen C."/>
            <person name="Gillespie R.G."/>
            <person name="Hoff K.J."/>
            <person name="Prost S."/>
        </authorList>
    </citation>
    <scope>NUCLEOTIDE SEQUENCE</scope>
</reference>
<organism evidence="2 3">
    <name type="scientific">Argiope bruennichi</name>
    <name type="common">Wasp spider</name>
    <name type="synonym">Aranea bruennichi</name>
    <dbReference type="NCBI Taxonomy" id="94029"/>
    <lineage>
        <taxon>Eukaryota</taxon>
        <taxon>Metazoa</taxon>
        <taxon>Ecdysozoa</taxon>
        <taxon>Arthropoda</taxon>
        <taxon>Chelicerata</taxon>
        <taxon>Arachnida</taxon>
        <taxon>Araneae</taxon>
        <taxon>Araneomorphae</taxon>
        <taxon>Entelegynae</taxon>
        <taxon>Araneoidea</taxon>
        <taxon>Araneidae</taxon>
        <taxon>Argiope</taxon>
    </lineage>
</organism>
<name>A0A8T0E606_ARGBR</name>
<protein>
    <submittedName>
        <fullName evidence="2">Uncharacterized protein</fullName>
    </submittedName>
</protein>
<dbReference type="OMA" id="YDKSTMN"/>
<evidence type="ECO:0000313" key="3">
    <source>
        <dbReference type="Proteomes" id="UP000807504"/>
    </source>
</evidence>
<evidence type="ECO:0000313" key="2">
    <source>
        <dbReference type="EMBL" id="KAF8767279.1"/>
    </source>
</evidence>